<dbReference type="Pfam" id="PF10197">
    <property type="entry name" value="Cir_N"/>
    <property type="match status" value="1"/>
</dbReference>
<dbReference type="PANTHER" id="PTHR22093">
    <property type="entry name" value="LEUKOCYTE RECEPTOR CLUSTER LRC MEMBER 1"/>
    <property type="match status" value="1"/>
</dbReference>
<evidence type="ECO:0000256" key="1">
    <source>
        <dbReference type="SAM" id="MobiDB-lite"/>
    </source>
</evidence>
<evidence type="ECO:0000259" key="2">
    <source>
        <dbReference type="SMART" id="SM01083"/>
    </source>
</evidence>
<sequence>MNILPKKKWHVRTRENISRVRRDEAKAAEEEQQRLDRAIKAENERRLDALRGQAEKRLVSLSHLIRFSYFLCGHYLASLNPSHQECAESSSRKLKIRRKPEHETRKLE</sequence>
<keyword evidence="4" id="KW-1185">Reference proteome</keyword>
<feature type="region of interest" description="Disordered" evidence="1">
    <location>
        <begin position="87"/>
        <end position="108"/>
    </location>
</feature>
<reference evidence="3 4" key="1">
    <citation type="submission" date="2018-11" db="EMBL/GenBank/DDBJ databases">
        <authorList>
            <consortium name="Pathogen Informatics"/>
        </authorList>
    </citation>
    <scope>NUCLEOTIDE SEQUENCE [LARGE SCALE GENOMIC DNA]</scope>
</reference>
<protein>
    <submittedName>
        <fullName evidence="5">Cir_N domain-containing protein</fullName>
    </submittedName>
</protein>
<dbReference type="InterPro" id="IPR019339">
    <property type="entry name" value="CIR_N_dom"/>
</dbReference>
<proteinExistence type="predicted"/>
<dbReference type="Proteomes" id="UP000050761">
    <property type="component" value="Unassembled WGS sequence"/>
</dbReference>
<accession>A0A3P8I4K5</accession>
<dbReference type="WBParaSite" id="HPBE_0002566501-mRNA-1">
    <property type="protein sequence ID" value="HPBE_0002566501-mRNA-1"/>
    <property type="gene ID" value="HPBE_0002566501"/>
</dbReference>
<evidence type="ECO:0000313" key="5">
    <source>
        <dbReference type="WBParaSite" id="HPBE_0002566501-mRNA-1"/>
    </source>
</evidence>
<dbReference type="OrthoDB" id="2159131at2759"/>
<name>A0A183GSJ5_HELPZ</name>
<dbReference type="AlphaFoldDB" id="A0A183GSJ5"/>
<feature type="domain" description="CBF1-interacting co-repressor CIR N-terminal" evidence="2">
    <location>
        <begin position="8"/>
        <end position="44"/>
    </location>
</feature>
<gene>
    <name evidence="3" type="ORF">HPBE_LOCUS25664</name>
</gene>
<accession>A0A183GSJ5</accession>
<dbReference type="EMBL" id="UZAH01038330">
    <property type="protein sequence ID" value="VDP52909.1"/>
    <property type="molecule type" value="Genomic_DNA"/>
</dbReference>
<dbReference type="PANTHER" id="PTHR22093:SF0">
    <property type="entry name" value="LEUKOCYTE RECEPTOR CLUSTER MEMBER 1"/>
    <property type="match status" value="1"/>
</dbReference>
<evidence type="ECO:0000313" key="3">
    <source>
        <dbReference type="EMBL" id="VDP52909.1"/>
    </source>
</evidence>
<organism evidence="4 5">
    <name type="scientific">Heligmosomoides polygyrus</name>
    <name type="common">Parasitic roundworm</name>
    <dbReference type="NCBI Taxonomy" id="6339"/>
    <lineage>
        <taxon>Eukaryota</taxon>
        <taxon>Metazoa</taxon>
        <taxon>Ecdysozoa</taxon>
        <taxon>Nematoda</taxon>
        <taxon>Chromadorea</taxon>
        <taxon>Rhabditida</taxon>
        <taxon>Rhabditina</taxon>
        <taxon>Rhabditomorpha</taxon>
        <taxon>Strongyloidea</taxon>
        <taxon>Heligmosomidae</taxon>
        <taxon>Heligmosomoides</taxon>
    </lineage>
</organism>
<dbReference type="SMART" id="SM01083">
    <property type="entry name" value="Cir_N"/>
    <property type="match status" value="1"/>
</dbReference>
<dbReference type="InterPro" id="IPR039875">
    <property type="entry name" value="LENG1-like"/>
</dbReference>
<reference evidence="5" key="2">
    <citation type="submission" date="2019-09" db="UniProtKB">
        <authorList>
            <consortium name="WormBaseParasite"/>
        </authorList>
    </citation>
    <scope>IDENTIFICATION</scope>
</reference>
<evidence type="ECO:0000313" key="4">
    <source>
        <dbReference type="Proteomes" id="UP000050761"/>
    </source>
</evidence>